<gene>
    <name evidence="1" type="ORF">BDV35DRAFT_390179</name>
</gene>
<dbReference type="Pfam" id="PF01048">
    <property type="entry name" value="PNP_UDP_1"/>
    <property type="match status" value="1"/>
</dbReference>
<dbReference type="InterPro" id="IPR000845">
    <property type="entry name" value="Nucleoside_phosphorylase_d"/>
</dbReference>
<proteinExistence type="predicted"/>
<reference evidence="1" key="1">
    <citation type="submission" date="2019-04" db="EMBL/GenBank/DDBJ databases">
        <title>Friends and foes A comparative genomics study of 23 Aspergillus species from section Flavi.</title>
        <authorList>
            <consortium name="DOE Joint Genome Institute"/>
            <person name="Kjaerbolling I."/>
            <person name="Vesth T."/>
            <person name="Frisvad J.C."/>
            <person name="Nybo J.L."/>
            <person name="Theobald S."/>
            <person name="Kildgaard S."/>
            <person name="Isbrandt T."/>
            <person name="Kuo A."/>
            <person name="Sato A."/>
            <person name="Lyhne E.K."/>
            <person name="Kogle M.E."/>
            <person name="Wiebenga A."/>
            <person name="Kun R.S."/>
            <person name="Lubbers R.J."/>
            <person name="Makela M.R."/>
            <person name="Barry K."/>
            <person name="Chovatia M."/>
            <person name="Clum A."/>
            <person name="Daum C."/>
            <person name="Haridas S."/>
            <person name="He G."/>
            <person name="LaButti K."/>
            <person name="Lipzen A."/>
            <person name="Mondo S."/>
            <person name="Riley R."/>
            <person name="Salamov A."/>
            <person name="Simmons B.A."/>
            <person name="Magnuson J.K."/>
            <person name="Henrissat B."/>
            <person name="Mortensen U.H."/>
            <person name="Larsen T.O."/>
            <person name="Devries R.P."/>
            <person name="Grigoriev I.V."/>
            <person name="Machida M."/>
            <person name="Baker S.E."/>
            <person name="Andersen M.R."/>
        </authorList>
    </citation>
    <scope>NUCLEOTIDE SEQUENCE [LARGE SCALE GENOMIC DNA]</scope>
    <source>
        <strain evidence="1">CBS 121.62</strain>
    </source>
</reference>
<accession>A0A5N6HA00</accession>
<dbReference type="InterPro" id="IPR035994">
    <property type="entry name" value="Nucleoside_phosphorylase_sf"/>
</dbReference>
<dbReference type="Gene3D" id="3.40.50.1580">
    <property type="entry name" value="Nucleoside phosphorylase domain"/>
    <property type="match status" value="1"/>
</dbReference>
<name>A0A5N6HA00_ASPFL</name>
<sequence>MGESTPPSDSEFTICWVCTLLKEYIASRQVLDDIYDETTPASKGICNYYTLGRIGGHKVVICCCLPADQSAMVSVPRVMEYMQKRFTSMRFVFNVGIAGGAPSSKYDVRLGDVIIGTRVVQHRFRKGTSDGYIFAGHSLSPPRALLHAVTALKTRLFYGLDLSESFENAYTRSPTIEATFRRPEARTDRLYKSQFVHTNGCDCLKECPRQSSEIIERQARQDHRIEVHDGVIALVEKDIKDAVARDQLTSELDALCFDRETSELCDSVSCIPIRGICSYSDSHGNEQWNGYAAAAAAVCARELLLTIPPVQLTSMESVNEPEQWAFNFPDFTQLLEKVPSRIATTMHSALIGICVLLAIFGQLIWSFYVWMLSVAADIRSPAFNPPVKAAQLVEGHTQKLEGAPIHINIYVDQQAVSHARRQSEANWIDSPHQCPTEFSKVQWNGAGRDKVSGSTAELLQGVRALIGKEISRNISISIPHDIGDPLSPIDSSCDPLERVPIERTESVSSASKPPVPPRSKKPRGYISRRNTQIPVPNSMAKRNKLSAENENHKLPESGEEVPEIVALINEFRGRASMSAQGSFQGAGQAFQGFFIAEDRQILASGSFNPPLVQYGAPNLTLAYGNLAELSGNYQVDPGPSYVGPTDVNITAEDDNGNTVSLHGVLVPPAPSREQVSGFIRFSLDQ</sequence>
<evidence type="ECO:0000313" key="1">
    <source>
        <dbReference type="EMBL" id="KAB8249373.1"/>
    </source>
</evidence>
<dbReference type="SUPFAM" id="SSF53167">
    <property type="entry name" value="Purine and uridine phosphorylases"/>
    <property type="match status" value="1"/>
</dbReference>
<dbReference type="GO" id="GO:0003824">
    <property type="term" value="F:catalytic activity"/>
    <property type="evidence" value="ECO:0007669"/>
    <property type="project" value="InterPro"/>
</dbReference>
<dbReference type="Proteomes" id="UP000325434">
    <property type="component" value="Unassembled WGS sequence"/>
</dbReference>
<dbReference type="AlphaFoldDB" id="A0A5N6HA00"/>
<dbReference type="PANTHER" id="PTHR46082:SF11">
    <property type="entry name" value="AAA+ ATPASE DOMAIN-CONTAINING PROTEIN-RELATED"/>
    <property type="match status" value="1"/>
</dbReference>
<dbReference type="EMBL" id="ML734572">
    <property type="protein sequence ID" value="KAB8249373.1"/>
    <property type="molecule type" value="Genomic_DNA"/>
</dbReference>
<organism evidence="1">
    <name type="scientific">Aspergillus flavus</name>
    <dbReference type="NCBI Taxonomy" id="5059"/>
    <lineage>
        <taxon>Eukaryota</taxon>
        <taxon>Fungi</taxon>
        <taxon>Dikarya</taxon>
        <taxon>Ascomycota</taxon>
        <taxon>Pezizomycotina</taxon>
        <taxon>Eurotiomycetes</taxon>
        <taxon>Eurotiomycetidae</taxon>
        <taxon>Eurotiales</taxon>
        <taxon>Aspergillaceae</taxon>
        <taxon>Aspergillus</taxon>
        <taxon>Aspergillus subgen. Circumdati</taxon>
    </lineage>
</organism>
<dbReference type="GO" id="GO:0009116">
    <property type="term" value="P:nucleoside metabolic process"/>
    <property type="evidence" value="ECO:0007669"/>
    <property type="project" value="InterPro"/>
</dbReference>
<dbReference type="VEuPathDB" id="FungiDB:AFLA_008431"/>
<dbReference type="InterPro" id="IPR053137">
    <property type="entry name" value="NLR-like"/>
</dbReference>
<dbReference type="VEuPathDB" id="FungiDB:F9C07_2260427"/>
<protein>
    <submittedName>
        <fullName evidence="1">Nucleoside phosphorylase domain-containing protein</fullName>
    </submittedName>
</protein>
<dbReference type="PANTHER" id="PTHR46082">
    <property type="entry name" value="ATP/GTP-BINDING PROTEIN-RELATED"/>
    <property type="match status" value="1"/>
</dbReference>